<dbReference type="Proteomes" id="UP001210211">
    <property type="component" value="Unassembled WGS sequence"/>
</dbReference>
<proteinExistence type="predicted"/>
<dbReference type="CDD" id="cd10017">
    <property type="entry name" value="B3_DNA"/>
    <property type="match status" value="2"/>
</dbReference>
<dbReference type="SUPFAM" id="SSF101936">
    <property type="entry name" value="DNA-binding pseudobarrel domain"/>
    <property type="match status" value="2"/>
</dbReference>
<evidence type="ECO:0000256" key="3">
    <source>
        <dbReference type="ARBA" id="ARBA00023125"/>
    </source>
</evidence>
<dbReference type="PROSITE" id="PS50863">
    <property type="entry name" value="B3"/>
    <property type="match status" value="1"/>
</dbReference>
<keyword evidence="9" id="KW-1185">Reference proteome</keyword>
<evidence type="ECO:0000313" key="8">
    <source>
        <dbReference type="EMBL" id="KAJ3685486.1"/>
    </source>
</evidence>
<keyword evidence="3" id="KW-0238">DNA-binding</keyword>
<evidence type="ECO:0000256" key="6">
    <source>
        <dbReference type="SAM" id="MobiDB-lite"/>
    </source>
</evidence>
<gene>
    <name evidence="8" type="ORF">LUZ61_014650</name>
</gene>
<dbReference type="SMART" id="SM01019">
    <property type="entry name" value="B3"/>
    <property type="match status" value="2"/>
</dbReference>
<evidence type="ECO:0000256" key="1">
    <source>
        <dbReference type="ARBA" id="ARBA00004123"/>
    </source>
</evidence>
<dbReference type="GO" id="GO:0003677">
    <property type="term" value="F:DNA binding"/>
    <property type="evidence" value="ECO:0007669"/>
    <property type="project" value="UniProtKB-KW"/>
</dbReference>
<protein>
    <recommendedName>
        <fullName evidence="7">TF-B3 domain-containing protein</fullName>
    </recommendedName>
</protein>
<dbReference type="Gene3D" id="2.40.330.10">
    <property type="entry name" value="DNA-binding pseudobarrel domain"/>
    <property type="match status" value="2"/>
</dbReference>
<dbReference type="InterPro" id="IPR044837">
    <property type="entry name" value="REM16-like"/>
</dbReference>
<evidence type="ECO:0000256" key="5">
    <source>
        <dbReference type="ARBA" id="ARBA00023242"/>
    </source>
</evidence>
<feature type="region of interest" description="Disordered" evidence="6">
    <location>
        <begin position="129"/>
        <end position="157"/>
    </location>
</feature>
<dbReference type="GO" id="GO:0005634">
    <property type="term" value="C:nucleus"/>
    <property type="evidence" value="ECO:0007669"/>
    <property type="project" value="UniProtKB-SubCell"/>
</dbReference>
<name>A0AAD5WBF7_9POAL</name>
<evidence type="ECO:0000256" key="4">
    <source>
        <dbReference type="ARBA" id="ARBA00023163"/>
    </source>
</evidence>
<keyword evidence="4" id="KW-0804">Transcription</keyword>
<organism evidence="8 9">
    <name type="scientific">Rhynchospora tenuis</name>
    <dbReference type="NCBI Taxonomy" id="198213"/>
    <lineage>
        <taxon>Eukaryota</taxon>
        <taxon>Viridiplantae</taxon>
        <taxon>Streptophyta</taxon>
        <taxon>Embryophyta</taxon>
        <taxon>Tracheophyta</taxon>
        <taxon>Spermatophyta</taxon>
        <taxon>Magnoliopsida</taxon>
        <taxon>Liliopsida</taxon>
        <taxon>Poales</taxon>
        <taxon>Cyperaceae</taxon>
        <taxon>Cyperoideae</taxon>
        <taxon>Rhynchosporeae</taxon>
        <taxon>Rhynchospora</taxon>
    </lineage>
</organism>
<feature type="domain" description="TF-B3" evidence="7">
    <location>
        <begin position="24"/>
        <end position="117"/>
    </location>
</feature>
<dbReference type="PANTHER" id="PTHR31391">
    <property type="entry name" value="B3 DOMAIN-CONTAINING PROTEIN OS11G0197600-RELATED"/>
    <property type="match status" value="1"/>
</dbReference>
<comment type="caution">
    <text evidence="8">The sequence shown here is derived from an EMBL/GenBank/DDBJ whole genome shotgun (WGS) entry which is preliminary data.</text>
</comment>
<accession>A0AAD5WBF7</accession>
<dbReference type="EMBL" id="JAMRDG010000002">
    <property type="protein sequence ID" value="KAJ3685486.1"/>
    <property type="molecule type" value="Genomic_DNA"/>
</dbReference>
<dbReference type="InterPro" id="IPR003340">
    <property type="entry name" value="B3_DNA-bd"/>
</dbReference>
<evidence type="ECO:0000259" key="7">
    <source>
        <dbReference type="PROSITE" id="PS50863"/>
    </source>
</evidence>
<evidence type="ECO:0000313" key="9">
    <source>
        <dbReference type="Proteomes" id="UP001210211"/>
    </source>
</evidence>
<dbReference type="AlphaFoldDB" id="A0AAD5WBF7"/>
<dbReference type="InterPro" id="IPR015300">
    <property type="entry name" value="DNA-bd_pseudobarrel_sf"/>
</dbReference>
<keyword evidence="2" id="KW-0805">Transcription regulation</keyword>
<dbReference type="PANTHER" id="PTHR31391:SF70">
    <property type="entry name" value="B3 DOMAIN-CONTAINING PROTEIN OS03G0622200"/>
    <property type="match status" value="1"/>
</dbReference>
<comment type="subcellular location">
    <subcellularLocation>
        <location evidence="1">Nucleus</location>
    </subcellularLocation>
</comment>
<reference evidence="8 9" key="1">
    <citation type="journal article" date="2022" name="Cell">
        <title>Repeat-based holocentromeres influence genome architecture and karyotype evolution.</title>
        <authorList>
            <person name="Hofstatter P.G."/>
            <person name="Thangavel G."/>
            <person name="Lux T."/>
            <person name="Neumann P."/>
            <person name="Vondrak T."/>
            <person name="Novak P."/>
            <person name="Zhang M."/>
            <person name="Costa L."/>
            <person name="Castellani M."/>
            <person name="Scott A."/>
            <person name="Toegelov H."/>
            <person name="Fuchs J."/>
            <person name="Mata-Sucre Y."/>
            <person name="Dias Y."/>
            <person name="Vanzela A.L.L."/>
            <person name="Huettel B."/>
            <person name="Almeida C.C.S."/>
            <person name="Simkova H."/>
            <person name="Souza G."/>
            <person name="Pedrosa-Harand A."/>
            <person name="Macas J."/>
            <person name="Mayer K.F.X."/>
            <person name="Houben A."/>
            <person name="Marques A."/>
        </authorList>
    </citation>
    <scope>NUCLEOTIDE SEQUENCE [LARGE SCALE GENOMIC DNA]</scope>
    <source>
        <strain evidence="8">RhyTen1mFocal</strain>
    </source>
</reference>
<sequence length="341" mass="38882">MKKSCKVCRKWQSHAYWNHMDPKHVKFFVKMEASFGDHLVLPRKFARRFKGRICEIVKLRGPSGETWQIEVCKSENKLSLKSGWRNFATANKIDKNDLLVFKYRGNSSFNVLIFDPSGSEKVVSLIIKNDETETESESESESESKTDSTFESEAVKTCSESDTSFRVFIPPERISSDRETSSRATCEQKRRVKNVDGAPSNINKKARQGPSDMPYRRSRAKLSVAQQKVADEMAVATQPGSKLFVKILTPSDINNHLIIPRCSANEYFGKTSQSISLLLANKNKIFSGHYYQGKNTQFISRRGWRDFVRKYNLKVHSLCLFEVKTLDAGISIVVHVHPRGN</sequence>
<keyword evidence="5" id="KW-0539">Nucleus</keyword>
<evidence type="ECO:0000256" key="2">
    <source>
        <dbReference type="ARBA" id="ARBA00023015"/>
    </source>
</evidence>
<feature type="compositionally biased region" description="Acidic residues" evidence="6">
    <location>
        <begin position="132"/>
        <end position="141"/>
    </location>
</feature>
<dbReference type="Pfam" id="PF02362">
    <property type="entry name" value="B3"/>
    <property type="match status" value="2"/>
</dbReference>
<feature type="region of interest" description="Disordered" evidence="6">
    <location>
        <begin position="171"/>
        <end position="216"/>
    </location>
</feature>
<feature type="compositionally biased region" description="Basic and acidic residues" evidence="6">
    <location>
        <begin position="174"/>
        <end position="189"/>
    </location>
</feature>